<proteinExistence type="predicted"/>
<evidence type="ECO:0000313" key="1">
    <source>
        <dbReference type="EMBL" id="KKM73828.1"/>
    </source>
</evidence>
<accession>A0A0F9JVW3</accession>
<reference evidence="1" key="1">
    <citation type="journal article" date="2015" name="Nature">
        <title>Complex archaea that bridge the gap between prokaryotes and eukaryotes.</title>
        <authorList>
            <person name="Spang A."/>
            <person name="Saw J.H."/>
            <person name="Jorgensen S.L."/>
            <person name="Zaremba-Niedzwiedzka K."/>
            <person name="Martijn J."/>
            <person name="Lind A.E."/>
            <person name="van Eijk R."/>
            <person name="Schleper C."/>
            <person name="Guy L."/>
            <person name="Ettema T.J."/>
        </authorList>
    </citation>
    <scope>NUCLEOTIDE SEQUENCE</scope>
</reference>
<comment type="caution">
    <text evidence="1">The sequence shown here is derived from an EMBL/GenBank/DDBJ whole genome shotgun (WGS) entry which is preliminary data.</text>
</comment>
<dbReference type="EMBL" id="LAZR01009238">
    <property type="protein sequence ID" value="KKM73828.1"/>
    <property type="molecule type" value="Genomic_DNA"/>
</dbReference>
<dbReference type="AlphaFoldDB" id="A0A0F9JVW3"/>
<sequence length="131" mass="13985">MALTTITRRFASNDFKRTIAGDGDIVFAIYDIDVDNDPNAYPAGGEPITFVADFQEVHGVSLCGFGVGAGGPWNNQLYMPVFQRNAVNAGLILMFIGPGGAAGFPQHAVGVYATNFRFSLFVYGRPISDAS</sequence>
<feature type="non-terminal residue" evidence="1">
    <location>
        <position position="1"/>
    </location>
</feature>
<gene>
    <name evidence="1" type="ORF">LCGC14_1406430</name>
</gene>
<name>A0A0F9JVW3_9ZZZZ</name>
<protein>
    <submittedName>
        <fullName evidence="1">Uncharacterized protein</fullName>
    </submittedName>
</protein>
<organism evidence="1">
    <name type="scientific">marine sediment metagenome</name>
    <dbReference type="NCBI Taxonomy" id="412755"/>
    <lineage>
        <taxon>unclassified sequences</taxon>
        <taxon>metagenomes</taxon>
        <taxon>ecological metagenomes</taxon>
    </lineage>
</organism>